<sequence>MYNMMGYYVQFHLQHLSFAQELTQAIDAGQIPDHELLVFKSAVPLYHQIDKDFARATGNFEYQGRFYEMVKWKLENDTIYTYCLTDAKKQQLYEQLSHHVRTQGLDLSHKGEPSEKNVIRFLKEYLPLRRLPLQFQRPVDIVVQAPTCAVTTPLSPFLSIPTPPPKRA</sequence>
<evidence type="ECO:0000313" key="2">
    <source>
        <dbReference type="Proteomes" id="UP000198510"/>
    </source>
</evidence>
<dbReference type="EMBL" id="FNFO01000020">
    <property type="protein sequence ID" value="SDM71039.1"/>
    <property type="molecule type" value="Genomic_DNA"/>
</dbReference>
<dbReference type="AlphaFoldDB" id="A0A1G9VFY5"/>
<reference evidence="1 2" key="1">
    <citation type="submission" date="2016-10" db="EMBL/GenBank/DDBJ databases">
        <authorList>
            <person name="de Groot N.N."/>
        </authorList>
    </citation>
    <scope>NUCLEOTIDE SEQUENCE [LARGE SCALE GENOMIC DNA]</scope>
    <source>
        <strain evidence="1 2">DSM 25186</strain>
    </source>
</reference>
<protein>
    <submittedName>
        <fullName evidence="1">Uncharacterized protein</fullName>
    </submittedName>
</protein>
<dbReference type="Proteomes" id="UP000198510">
    <property type="component" value="Unassembled WGS sequence"/>
</dbReference>
<organism evidence="1 2">
    <name type="scientific">Catalinimonas alkaloidigena</name>
    <dbReference type="NCBI Taxonomy" id="1075417"/>
    <lineage>
        <taxon>Bacteria</taxon>
        <taxon>Pseudomonadati</taxon>
        <taxon>Bacteroidota</taxon>
        <taxon>Cytophagia</taxon>
        <taxon>Cytophagales</taxon>
        <taxon>Catalimonadaceae</taxon>
        <taxon>Catalinimonas</taxon>
    </lineage>
</organism>
<name>A0A1G9VFY5_9BACT</name>
<gene>
    <name evidence="1" type="ORF">SAMN05421823_12023</name>
</gene>
<proteinExistence type="predicted"/>
<evidence type="ECO:0000313" key="1">
    <source>
        <dbReference type="EMBL" id="SDM71039.1"/>
    </source>
</evidence>
<keyword evidence="2" id="KW-1185">Reference proteome</keyword>
<accession>A0A1G9VFY5</accession>